<dbReference type="EMBL" id="GGEC01083658">
    <property type="protein sequence ID" value="MBX64142.1"/>
    <property type="molecule type" value="Transcribed_RNA"/>
</dbReference>
<name>A0A2P2QAV5_RHIMU</name>
<protein>
    <submittedName>
        <fullName evidence="1">Uncharacterized protein</fullName>
    </submittedName>
</protein>
<proteinExistence type="predicted"/>
<sequence>MQTFLDPCK</sequence>
<reference evidence="1" key="1">
    <citation type="submission" date="2018-02" db="EMBL/GenBank/DDBJ databases">
        <title>Rhizophora mucronata_Transcriptome.</title>
        <authorList>
            <person name="Meera S.P."/>
            <person name="Sreeshan A."/>
            <person name="Augustine A."/>
        </authorList>
    </citation>
    <scope>NUCLEOTIDE SEQUENCE</scope>
    <source>
        <tissue evidence="1">Leaf</tissue>
    </source>
</reference>
<organism evidence="1">
    <name type="scientific">Rhizophora mucronata</name>
    <name type="common">Asiatic mangrove</name>
    <dbReference type="NCBI Taxonomy" id="61149"/>
    <lineage>
        <taxon>Eukaryota</taxon>
        <taxon>Viridiplantae</taxon>
        <taxon>Streptophyta</taxon>
        <taxon>Embryophyta</taxon>
        <taxon>Tracheophyta</taxon>
        <taxon>Spermatophyta</taxon>
        <taxon>Magnoliopsida</taxon>
        <taxon>eudicotyledons</taxon>
        <taxon>Gunneridae</taxon>
        <taxon>Pentapetalae</taxon>
        <taxon>rosids</taxon>
        <taxon>fabids</taxon>
        <taxon>Malpighiales</taxon>
        <taxon>Rhizophoraceae</taxon>
        <taxon>Rhizophora</taxon>
    </lineage>
</organism>
<accession>A0A2P2QAV5</accession>
<evidence type="ECO:0000313" key="1">
    <source>
        <dbReference type="EMBL" id="MBX64142.1"/>
    </source>
</evidence>